<dbReference type="Gene3D" id="2.70.50.60">
    <property type="entry name" value="abc- transporter (atp binding component) like domain"/>
    <property type="match status" value="1"/>
</dbReference>
<dbReference type="InterPro" id="IPR027417">
    <property type="entry name" value="P-loop_NTPase"/>
</dbReference>
<keyword evidence="7" id="KW-1185">Reference proteome</keyword>
<organism evidence="6 7">
    <name type="scientific">Pelobium manganitolerans</name>
    <dbReference type="NCBI Taxonomy" id="1842495"/>
    <lineage>
        <taxon>Bacteria</taxon>
        <taxon>Pseudomonadati</taxon>
        <taxon>Bacteroidota</taxon>
        <taxon>Sphingobacteriia</taxon>
        <taxon>Sphingobacteriales</taxon>
        <taxon>Sphingobacteriaceae</taxon>
        <taxon>Pelobium</taxon>
    </lineage>
</organism>
<dbReference type="CDD" id="cd10147">
    <property type="entry name" value="Wzt_C-like"/>
    <property type="match status" value="1"/>
</dbReference>
<comment type="caution">
    <text evidence="6">The sequence shown here is derived from an EMBL/GenBank/DDBJ whole genome shotgun (WGS) entry which is preliminary data.</text>
</comment>
<sequence length="423" mass="47087">MASVVKVENLSKQYRLGEIGTGSIAHDVNRWWHRMRGKENPYLKIGEANDRSKKGESEYVWSLKDINFEIEQGDAVGIIGRNGAGKSTLLKILSRVTGPTTGSVKVKGRIASLLEVGTGFHPELSGRDNIFLNGAILGMRKHEIQRKFDEIVDFSGVERYIDTPVKRYSSGMYVRLAFAVAAHLESEILIVDEVLAVGDAEFQKKCLGKMGEVNTGEGRTVLFVSHNMNAIKALCQTGIYLESGLIRAEKDGIDELINLYLEQSFDKEKESPINERIDRGGNGTARIIELGLAEAIEGNCLSLGKQISLQFRYICKIDGFRGKVLISINNQHGQTVLFLDSTTTNNAPAIYRKDGSIRISLSHDFGLPIGKYFINIAFFVDNEMADYVQSALIFSVVEGKFFETAFMPAGRAVCFIKQKWDFY</sequence>
<dbReference type="GO" id="GO:0016887">
    <property type="term" value="F:ATP hydrolysis activity"/>
    <property type="evidence" value="ECO:0007669"/>
    <property type="project" value="InterPro"/>
</dbReference>
<feature type="domain" description="ABC transporter" evidence="5">
    <location>
        <begin position="46"/>
        <end position="268"/>
    </location>
</feature>
<protein>
    <recommendedName>
        <fullName evidence="5">ABC transporter domain-containing protein</fullName>
    </recommendedName>
</protein>
<evidence type="ECO:0000256" key="1">
    <source>
        <dbReference type="ARBA" id="ARBA00005417"/>
    </source>
</evidence>
<dbReference type="GO" id="GO:0005524">
    <property type="term" value="F:ATP binding"/>
    <property type="evidence" value="ECO:0007669"/>
    <property type="project" value="UniProtKB-KW"/>
</dbReference>
<dbReference type="InterPro" id="IPR003593">
    <property type="entry name" value="AAA+_ATPase"/>
</dbReference>
<dbReference type="GO" id="GO:0016020">
    <property type="term" value="C:membrane"/>
    <property type="evidence" value="ECO:0007669"/>
    <property type="project" value="InterPro"/>
</dbReference>
<dbReference type="InterPro" id="IPR003439">
    <property type="entry name" value="ABC_transporter-like_ATP-bd"/>
</dbReference>
<dbReference type="AlphaFoldDB" id="A0A419S1M9"/>
<keyword evidence="4" id="KW-0067">ATP-binding</keyword>
<evidence type="ECO:0000259" key="5">
    <source>
        <dbReference type="PROSITE" id="PS50893"/>
    </source>
</evidence>
<dbReference type="PANTHER" id="PTHR46743">
    <property type="entry name" value="TEICHOIC ACIDS EXPORT ATP-BINDING PROTEIN TAGH"/>
    <property type="match status" value="1"/>
</dbReference>
<dbReference type="InterPro" id="IPR029439">
    <property type="entry name" value="Wzt_C"/>
</dbReference>
<dbReference type="GO" id="GO:0140359">
    <property type="term" value="F:ABC-type transporter activity"/>
    <property type="evidence" value="ECO:0007669"/>
    <property type="project" value="InterPro"/>
</dbReference>
<dbReference type="SUPFAM" id="SSF52540">
    <property type="entry name" value="P-loop containing nucleoside triphosphate hydrolases"/>
    <property type="match status" value="1"/>
</dbReference>
<dbReference type="Gene3D" id="3.40.50.300">
    <property type="entry name" value="P-loop containing nucleotide triphosphate hydrolases"/>
    <property type="match status" value="1"/>
</dbReference>
<comment type="similarity">
    <text evidence="1">Belongs to the ABC transporter superfamily.</text>
</comment>
<evidence type="ECO:0000256" key="4">
    <source>
        <dbReference type="ARBA" id="ARBA00022840"/>
    </source>
</evidence>
<evidence type="ECO:0000256" key="2">
    <source>
        <dbReference type="ARBA" id="ARBA00022448"/>
    </source>
</evidence>
<evidence type="ECO:0000313" key="6">
    <source>
        <dbReference type="EMBL" id="RKD12399.1"/>
    </source>
</evidence>
<dbReference type="CDD" id="cd03220">
    <property type="entry name" value="ABC_KpsT_Wzt"/>
    <property type="match status" value="1"/>
</dbReference>
<dbReference type="Pfam" id="PF00005">
    <property type="entry name" value="ABC_tran"/>
    <property type="match status" value="1"/>
</dbReference>
<dbReference type="RefSeq" id="WP_120183221.1">
    <property type="nucleotide sequence ID" value="NZ_MBTA01000030.1"/>
</dbReference>
<keyword evidence="3" id="KW-0547">Nucleotide-binding</keyword>
<dbReference type="EMBL" id="MBTA01000030">
    <property type="protein sequence ID" value="RKD12399.1"/>
    <property type="molecule type" value="Genomic_DNA"/>
</dbReference>
<dbReference type="InterPro" id="IPR015860">
    <property type="entry name" value="ABC_transpr_TagH-like"/>
</dbReference>
<gene>
    <name evidence="6" type="ORF">BCY91_12170</name>
</gene>
<dbReference type="Pfam" id="PF14524">
    <property type="entry name" value="Wzt_C"/>
    <property type="match status" value="1"/>
</dbReference>
<dbReference type="PANTHER" id="PTHR46743:SF2">
    <property type="entry name" value="TEICHOIC ACIDS EXPORT ATP-BINDING PROTEIN TAGH"/>
    <property type="match status" value="1"/>
</dbReference>
<dbReference type="SMART" id="SM00382">
    <property type="entry name" value="AAA"/>
    <property type="match status" value="1"/>
</dbReference>
<name>A0A419S1M9_9SPHI</name>
<dbReference type="Proteomes" id="UP000283433">
    <property type="component" value="Unassembled WGS sequence"/>
</dbReference>
<evidence type="ECO:0000313" key="7">
    <source>
        <dbReference type="Proteomes" id="UP000283433"/>
    </source>
</evidence>
<keyword evidence="2" id="KW-0813">Transport</keyword>
<dbReference type="PROSITE" id="PS50893">
    <property type="entry name" value="ABC_TRANSPORTER_2"/>
    <property type="match status" value="1"/>
</dbReference>
<dbReference type="InterPro" id="IPR050683">
    <property type="entry name" value="Bact_Polysacc_Export_ATP-bd"/>
</dbReference>
<proteinExistence type="inferred from homology"/>
<dbReference type="OrthoDB" id="9785229at2"/>
<reference evidence="6 7" key="1">
    <citation type="submission" date="2016-07" db="EMBL/GenBank/DDBJ databases">
        <title>Genome of Pelobium manganitolerans.</title>
        <authorList>
            <person name="Wu S."/>
            <person name="Wang G."/>
        </authorList>
    </citation>
    <scope>NUCLEOTIDE SEQUENCE [LARGE SCALE GENOMIC DNA]</scope>
    <source>
        <strain evidence="6 7">YS-25</strain>
    </source>
</reference>
<accession>A0A419S1M9</accession>
<evidence type="ECO:0000256" key="3">
    <source>
        <dbReference type="ARBA" id="ARBA00022741"/>
    </source>
</evidence>